<dbReference type="Proteomes" id="UP001497497">
    <property type="component" value="Unassembled WGS sequence"/>
</dbReference>
<gene>
    <name evidence="3" type="ORF">GSLYS_00001569001</name>
</gene>
<dbReference type="EMBL" id="CAXITT010000017">
    <property type="protein sequence ID" value="CAL1527392.1"/>
    <property type="molecule type" value="Genomic_DNA"/>
</dbReference>
<organism evidence="3 4">
    <name type="scientific">Lymnaea stagnalis</name>
    <name type="common">Great pond snail</name>
    <name type="synonym">Helix stagnalis</name>
    <dbReference type="NCBI Taxonomy" id="6523"/>
    <lineage>
        <taxon>Eukaryota</taxon>
        <taxon>Metazoa</taxon>
        <taxon>Spiralia</taxon>
        <taxon>Lophotrochozoa</taxon>
        <taxon>Mollusca</taxon>
        <taxon>Gastropoda</taxon>
        <taxon>Heterobranchia</taxon>
        <taxon>Euthyneura</taxon>
        <taxon>Panpulmonata</taxon>
        <taxon>Hygrophila</taxon>
        <taxon>Lymnaeoidea</taxon>
        <taxon>Lymnaeidae</taxon>
        <taxon>Lymnaea</taxon>
    </lineage>
</organism>
<protein>
    <recommendedName>
        <fullName evidence="2">Thioredoxin domain-containing protein</fullName>
    </recommendedName>
</protein>
<evidence type="ECO:0000313" key="4">
    <source>
        <dbReference type="Proteomes" id="UP001497497"/>
    </source>
</evidence>
<comment type="caution">
    <text evidence="3">The sequence shown here is derived from an EMBL/GenBank/DDBJ whole genome shotgun (WGS) entry which is preliminary data.</text>
</comment>
<reference evidence="3 4" key="1">
    <citation type="submission" date="2024-04" db="EMBL/GenBank/DDBJ databases">
        <authorList>
            <consortium name="Genoscope - CEA"/>
            <person name="William W."/>
        </authorList>
    </citation>
    <scope>NUCLEOTIDE SEQUENCE [LARGE SCALE GENOMIC DNA]</scope>
</reference>
<sequence>MFTPSSYVLDSPRGSLIPLIQLLHEHEFVFVMYYAPWCYKSQAARAEFLKAANFFKGEVHFAAVNCWWPEGECKKRYKFLMFPVFLAYHTRLDGYRFFGHARAEHMIKFIENLIRPLQIMHSTTGIIELISQHENIILGYFNLSLPNSTDAYNQFYYASMRILERDPFQPIKFAVVTQPEVAKEYFLSNYEDIIMVRLTNSSLFYPYGKNITSSNLLTWAIQNKGKEIVKRLSPEGLKSQTLEFEMDKGPAFILFHLENPLFNIEHGLRVLKDVVLTYRQCMLETPFHGIRSVWTKIIARDIKRYHSLTYMCDQLKHVHRPNERSCCISAVIKHLDVNGKVFNICYHSLGTSNCNLLLKHFPVALKHVGSFSSSCRHILLSYIFAAQLSICCQQEEESLSASANWVKPPSNEKWVLNISNDDHTVYFVKENVSADSEMRHSNDRFVRDHLEHLPRRLCDRLLLEKQQGVKSSSHDVDLEFSDSISLEDRTKQLTQVGCTSNKTLNFYTMDSKNRWMFSDALGIEPSAAINGPTAVLFDKENEEHYIMKENFTYSNTMSFIIDFEHGRLKRHLQSHSFRQNDYAAPGHVNVKELDSQTFLDVVKPYNKDIVVLIYAHWCGFCQTLSHTFLSLAQYFSTSPHIVFSRINGATNDLPWEYTFDSYPTVIFFPARQKSDSILFPKEKEKSLTNLVRFVLHHATHDTKLHLAADVCSTSCIKSNIQRCTSLLQELRLRQARLQRRLSAAISSNRGDNYFNKLGSDYIVSQLQSVRTQVLTVEKLRAFLEQQGESINKQELFELFSVAKNSFV</sequence>
<feature type="domain" description="Thioredoxin" evidence="2">
    <location>
        <begin position="590"/>
        <end position="684"/>
    </location>
</feature>
<dbReference type="InterPro" id="IPR036249">
    <property type="entry name" value="Thioredoxin-like_sf"/>
</dbReference>
<proteinExistence type="predicted"/>
<keyword evidence="4" id="KW-1185">Reference proteome</keyword>
<evidence type="ECO:0000313" key="3">
    <source>
        <dbReference type="EMBL" id="CAL1527392.1"/>
    </source>
</evidence>
<keyword evidence="1" id="KW-0175">Coiled coil</keyword>
<dbReference type="PANTHER" id="PTHR46497:SF1">
    <property type="entry name" value="THIOREDOXIN DOMAIN-CONTAINING PROTEIN 11"/>
    <property type="match status" value="1"/>
</dbReference>
<accession>A0AAV2H3L7</accession>
<dbReference type="AlphaFoldDB" id="A0AAV2H3L7"/>
<name>A0AAV2H3L7_LYMST</name>
<feature type="domain" description="Thioredoxin" evidence="2">
    <location>
        <begin position="22"/>
        <end position="111"/>
    </location>
</feature>
<dbReference type="InterPro" id="IPR013766">
    <property type="entry name" value="Thioredoxin_domain"/>
</dbReference>
<dbReference type="Gene3D" id="3.40.30.10">
    <property type="entry name" value="Glutaredoxin"/>
    <property type="match status" value="4"/>
</dbReference>
<evidence type="ECO:0000259" key="2">
    <source>
        <dbReference type="Pfam" id="PF00085"/>
    </source>
</evidence>
<dbReference type="SUPFAM" id="SSF52833">
    <property type="entry name" value="Thioredoxin-like"/>
    <property type="match status" value="2"/>
</dbReference>
<feature type="coiled-coil region" evidence="1">
    <location>
        <begin position="720"/>
        <end position="747"/>
    </location>
</feature>
<evidence type="ECO:0000256" key="1">
    <source>
        <dbReference type="SAM" id="Coils"/>
    </source>
</evidence>
<dbReference type="Pfam" id="PF00085">
    <property type="entry name" value="Thioredoxin"/>
    <property type="match status" value="2"/>
</dbReference>
<dbReference type="PANTHER" id="PTHR46497">
    <property type="entry name" value="THIOREDOXIN DOMAIN-CONTAINING PROTEIN 11"/>
    <property type="match status" value="1"/>
</dbReference>
<dbReference type="InterPro" id="IPR052792">
    <property type="entry name" value="Thioredoxin_dom-contain_11"/>
</dbReference>